<name>A0A2W2GYH3_9ACTN</name>
<dbReference type="Proteomes" id="UP000248544">
    <property type="component" value="Unassembled WGS sequence"/>
</dbReference>
<dbReference type="InterPro" id="IPR001173">
    <property type="entry name" value="Glyco_trans_2-like"/>
</dbReference>
<keyword evidence="3" id="KW-0328">Glycosyltransferase</keyword>
<proteinExistence type="inferred from homology"/>
<evidence type="ECO:0000259" key="6">
    <source>
        <dbReference type="Pfam" id="PF13632"/>
    </source>
</evidence>
<evidence type="ECO:0000313" key="7">
    <source>
        <dbReference type="EMBL" id="PZG42308.1"/>
    </source>
</evidence>
<evidence type="ECO:0000256" key="2">
    <source>
        <dbReference type="ARBA" id="ARBA00006739"/>
    </source>
</evidence>
<protein>
    <submittedName>
        <fullName evidence="7">Glycosyltransferase family 2 protein</fullName>
    </submittedName>
</protein>
<dbReference type="PANTHER" id="PTHR43179">
    <property type="entry name" value="RHAMNOSYLTRANSFERASE WBBL"/>
    <property type="match status" value="1"/>
</dbReference>
<evidence type="ECO:0000256" key="1">
    <source>
        <dbReference type="ARBA" id="ARBA00004776"/>
    </source>
</evidence>
<dbReference type="Pfam" id="PF13632">
    <property type="entry name" value="Glyco_trans_2_3"/>
    <property type="match status" value="1"/>
</dbReference>
<evidence type="ECO:0000259" key="5">
    <source>
        <dbReference type="Pfam" id="PF00535"/>
    </source>
</evidence>
<dbReference type="Pfam" id="PF00535">
    <property type="entry name" value="Glycos_transf_2"/>
    <property type="match status" value="1"/>
</dbReference>
<keyword evidence="4 7" id="KW-0808">Transferase</keyword>
<comment type="caution">
    <text evidence="7">The sequence shown here is derived from an EMBL/GenBank/DDBJ whole genome shotgun (WGS) entry which is preliminary data.</text>
</comment>
<dbReference type="Gene3D" id="3.90.550.10">
    <property type="entry name" value="Spore Coat Polysaccharide Biosynthesis Protein SpsA, Chain A"/>
    <property type="match status" value="1"/>
</dbReference>
<dbReference type="InterPro" id="IPR029044">
    <property type="entry name" value="Nucleotide-diphossugar_trans"/>
</dbReference>
<keyword evidence="8" id="KW-1185">Reference proteome</keyword>
<reference evidence="7 8" key="1">
    <citation type="submission" date="2018-01" db="EMBL/GenBank/DDBJ databases">
        <title>Draft genome sequence of Sphaerisporangium sp. 7K107.</title>
        <authorList>
            <person name="Sahin N."/>
            <person name="Saygin H."/>
            <person name="Ay H."/>
        </authorList>
    </citation>
    <scope>NUCLEOTIDE SEQUENCE [LARGE SCALE GENOMIC DNA]</scope>
    <source>
        <strain evidence="7 8">7K107</strain>
    </source>
</reference>
<comment type="similarity">
    <text evidence="2">Belongs to the glycosyltransferase 2 family.</text>
</comment>
<dbReference type="RefSeq" id="WP_111168954.1">
    <property type="nucleotide sequence ID" value="NZ_POUA01000156.1"/>
</dbReference>
<sequence length="314" mass="32789">MSEHVAADHEGLRIAVVIVTYNSAAVIGDCLASLPAGAHGARLTSVVVADNASADDSVAIAERAAGEGLPVRVVQVGRNAGYAAAINAGVAALDLGALDAVMVLNPDCRVRPGTVTTLAQALGPAGRGITAPKLVNPDGSLQHSLHRTPAIFRALVTGLIGGGRAGRIGTLGEMSTDPRDYDGPQGAVWPWATGAAMMISVRALREVGPWDESFFLYSEETEYALRAADKGWTLWYEPSAMVEHIGGDSGTSPALAALLVVNKVRLFRKRRGALPAVPYYLAVILGESLRAVAGRRTSRACVAALLRPSRVRMP</sequence>
<comment type="pathway">
    <text evidence="1">Cell wall biogenesis; cell wall polysaccharide biosynthesis.</text>
</comment>
<organism evidence="7 8">
    <name type="scientific">Spongiactinospora gelatinilytica</name>
    <dbReference type="NCBI Taxonomy" id="2666298"/>
    <lineage>
        <taxon>Bacteria</taxon>
        <taxon>Bacillati</taxon>
        <taxon>Actinomycetota</taxon>
        <taxon>Actinomycetes</taxon>
        <taxon>Streptosporangiales</taxon>
        <taxon>Streptosporangiaceae</taxon>
        <taxon>Spongiactinospora</taxon>
    </lineage>
</organism>
<dbReference type="SUPFAM" id="SSF53448">
    <property type="entry name" value="Nucleotide-diphospho-sugar transferases"/>
    <property type="match status" value="1"/>
</dbReference>
<evidence type="ECO:0000256" key="4">
    <source>
        <dbReference type="ARBA" id="ARBA00022679"/>
    </source>
</evidence>
<feature type="domain" description="Glycosyltransferase 2-like" evidence="5">
    <location>
        <begin position="16"/>
        <end position="143"/>
    </location>
</feature>
<evidence type="ECO:0000256" key="3">
    <source>
        <dbReference type="ARBA" id="ARBA00022676"/>
    </source>
</evidence>
<dbReference type="EMBL" id="POUA01000156">
    <property type="protein sequence ID" value="PZG42308.1"/>
    <property type="molecule type" value="Genomic_DNA"/>
</dbReference>
<dbReference type="GO" id="GO:0016757">
    <property type="term" value="F:glycosyltransferase activity"/>
    <property type="evidence" value="ECO:0007669"/>
    <property type="project" value="UniProtKB-KW"/>
</dbReference>
<gene>
    <name evidence="7" type="ORF">C1I98_19950</name>
</gene>
<dbReference type="PANTHER" id="PTHR43179:SF12">
    <property type="entry name" value="GALACTOFURANOSYLTRANSFERASE GLFT2"/>
    <property type="match status" value="1"/>
</dbReference>
<feature type="domain" description="Glycosyltransferase 2-like" evidence="6">
    <location>
        <begin position="186"/>
        <end position="241"/>
    </location>
</feature>
<evidence type="ECO:0000313" key="8">
    <source>
        <dbReference type="Proteomes" id="UP000248544"/>
    </source>
</evidence>
<dbReference type="AlphaFoldDB" id="A0A2W2GYH3"/>
<accession>A0A2W2GYH3</accession>